<comment type="caution">
    <text evidence="1">The sequence shown here is derived from an EMBL/GenBank/DDBJ whole genome shotgun (WGS) entry which is preliminary data.</text>
</comment>
<dbReference type="Proteomes" id="UP001221909">
    <property type="component" value="Unassembled WGS sequence"/>
</dbReference>
<proteinExistence type="predicted"/>
<sequence length="342" mass="39706">MEKNDLIRSSVAEYLTFITAQGESQVDAIYADENVWLSQKMMATLYDVDVRTISYHLKKIFTDQELNENSVIQYFWITALDGKNYNTKHYNLSAIIAVGYKVNSERAVQFRKWATEIVQSFAIKGFAMDDERLKNDGTILGKKYFEEQLARIREIRLSERKFYQKITDIYATSVDYDRTATATKRFFATVQNKLHWAIHGHTAAELIMARANAEQPNMGLTNWKDAPNGKIYPFDVVVAKNYLSDNELTQLQRLVSAYLDMAEDMASRQIPMTMQDWETRLNRFLDATDREILQDAGKVTTEIARSFALSEFEKYRVKQDLSYESDFDLVLKEMATKYCAEE</sequence>
<name>A0ABT5MMG5_9PAST</name>
<evidence type="ECO:0000313" key="1">
    <source>
        <dbReference type="EMBL" id="MDD0823198.1"/>
    </source>
</evidence>
<dbReference type="PIRSF" id="PIRSF015268">
    <property type="entry name" value="Virulence_RhuM"/>
    <property type="match status" value="1"/>
</dbReference>
<dbReference type="RefSeq" id="WP_273748324.1">
    <property type="nucleotide sequence ID" value="NZ_JAQSJE010000001.1"/>
</dbReference>
<evidence type="ECO:0000313" key="2">
    <source>
        <dbReference type="Proteomes" id="UP001221909"/>
    </source>
</evidence>
<dbReference type="Pfam" id="PF13310">
    <property type="entry name" value="Virulence_RhuM"/>
    <property type="match status" value="1"/>
</dbReference>
<protein>
    <submittedName>
        <fullName evidence="1">Virulence RhuM family protein</fullName>
    </submittedName>
</protein>
<organism evidence="1 2">
    <name type="scientific">Mannheimia cairinae</name>
    <dbReference type="NCBI Taxonomy" id="3025936"/>
    <lineage>
        <taxon>Bacteria</taxon>
        <taxon>Pseudomonadati</taxon>
        <taxon>Pseudomonadota</taxon>
        <taxon>Gammaproteobacteria</taxon>
        <taxon>Pasteurellales</taxon>
        <taxon>Pasteurellaceae</taxon>
        <taxon>Mannheimia</taxon>
    </lineage>
</organism>
<reference evidence="1 2" key="1">
    <citation type="submission" date="2023-02" db="EMBL/GenBank/DDBJ databases">
        <title>Mannheimia cairiniae sp. nov., a novel species of Mannheimia obtained from moscovy ducks (Cairina moschata) and reclassification of Mannheimia ovis as heterotypic synonym of Mannheimia pernigra.</title>
        <authorList>
            <person name="Christensen H."/>
        </authorList>
    </citation>
    <scope>NUCLEOTIDE SEQUENCE [LARGE SCALE GENOMIC DNA]</scope>
    <source>
        <strain evidence="1 2">AT1</strain>
    </source>
</reference>
<accession>A0ABT5MMG5</accession>
<dbReference type="EMBL" id="JAQSJE010000001">
    <property type="protein sequence ID" value="MDD0823198.1"/>
    <property type="molecule type" value="Genomic_DNA"/>
</dbReference>
<dbReference type="InterPro" id="IPR011204">
    <property type="entry name" value="Virulence_RhuM-like"/>
</dbReference>
<dbReference type="PANTHER" id="PTHR35810:SF1">
    <property type="entry name" value="CYTOPLASMIC PROTEIN"/>
    <property type="match status" value="1"/>
</dbReference>
<gene>
    <name evidence="1" type="ORF">PTQ27_01740</name>
</gene>
<keyword evidence="2" id="KW-1185">Reference proteome</keyword>
<dbReference type="PANTHER" id="PTHR35810">
    <property type="entry name" value="CYTOPLASMIC PROTEIN-RELATED"/>
    <property type="match status" value="1"/>
</dbReference>